<name>A0A4Y2NAE5_ARAVE</name>
<dbReference type="Proteomes" id="UP000499080">
    <property type="component" value="Unassembled WGS sequence"/>
</dbReference>
<dbReference type="EMBL" id="BGPR01008807">
    <property type="protein sequence ID" value="GBN36231.1"/>
    <property type="molecule type" value="Genomic_DNA"/>
</dbReference>
<comment type="caution">
    <text evidence="1">The sequence shown here is derived from an EMBL/GenBank/DDBJ whole genome shotgun (WGS) entry which is preliminary data.</text>
</comment>
<dbReference type="AlphaFoldDB" id="A0A4Y2NAE5"/>
<proteinExistence type="predicted"/>
<reference evidence="1 2" key="1">
    <citation type="journal article" date="2019" name="Sci. Rep.">
        <title>Orb-weaving spider Araneus ventricosus genome elucidates the spidroin gene catalogue.</title>
        <authorList>
            <person name="Kono N."/>
            <person name="Nakamura H."/>
            <person name="Ohtoshi R."/>
            <person name="Moran D.A.P."/>
            <person name="Shinohara A."/>
            <person name="Yoshida Y."/>
            <person name="Fujiwara M."/>
            <person name="Mori M."/>
            <person name="Tomita M."/>
            <person name="Arakawa K."/>
        </authorList>
    </citation>
    <scope>NUCLEOTIDE SEQUENCE [LARGE SCALE GENOMIC DNA]</scope>
</reference>
<gene>
    <name evidence="1" type="ORF">AVEN_233524_1</name>
</gene>
<protein>
    <submittedName>
        <fullName evidence="1">Uncharacterized protein</fullName>
    </submittedName>
</protein>
<keyword evidence="2" id="KW-1185">Reference proteome</keyword>
<accession>A0A4Y2NAE5</accession>
<evidence type="ECO:0000313" key="1">
    <source>
        <dbReference type="EMBL" id="GBN36231.1"/>
    </source>
</evidence>
<evidence type="ECO:0000313" key="2">
    <source>
        <dbReference type="Proteomes" id="UP000499080"/>
    </source>
</evidence>
<organism evidence="1 2">
    <name type="scientific">Araneus ventricosus</name>
    <name type="common">Orbweaver spider</name>
    <name type="synonym">Epeira ventricosa</name>
    <dbReference type="NCBI Taxonomy" id="182803"/>
    <lineage>
        <taxon>Eukaryota</taxon>
        <taxon>Metazoa</taxon>
        <taxon>Ecdysozoa</taxon>
        <taxon>Arthropoda</taxon>
        <taxon>Chelicerata</taxon>
        <taxon>Arachnida</taxon>
        <taxon>Araneae</taxon>
        <taxon>Araneomorphae</taxon>
        <taxon>Entelegynae</taxon>
        <taxon>Araneoidea</taxon>
        <taxon>Araneidae</taxon>
        <taxon>Araneus</taxon>
    </lineage>
</organism>
<sequence>MDDILSGLEVAPLRGAGTPWNTLITQIIFNSFQFDSQPCQREVVLGARLVAHRPRRHLAEARTHHLEYQGFRWMFPPENILPHGPKKTTYLNPLMHKYATRSRVEKR</sequence>